<feature type="compositionally biased region" description="Basic and acidic residues" evidence="1">
    <location>
        <begin position="27"/>
        <end position="38"/>
    </location>
</feature>
<feature type="signal peptide" evidence="2">
    <location>
        <begin position="1"/>
        <end position="21"/>
    </location>
</feature>
<feature type="compositionally biased region" description="Basic and acidic residues" evidence="1">
    <location>
        <begin position="118"/>
        <end position="132"/>
    </location>
</feature>
<dbReference type="EMBL" id="JAWZYT010002963">
    <property type="protein sequence ID" value="KAK4300935.1"/>
    <property type="molecule type" value="Genomic_DNA"/>
</dbReference>
<comment type="caution">
    <text evidence="3">The sequence shown here is derived from an EMBL/GenBank/DDBJ whole genome shotgun (WGS) entry which is preliminary data.</text>
</comment>
<evidence type="ECO:0000313" key="4">
    <source>
        <dbReference type="Proteomes" id="UP001292094"/>
    </source>
</evidence>
<accession>A0AAE1TZN0</accession>
<sequence length="132" mass="14939">MQTGVPIPALLLLLPPLPTQPGVSRGGRQERRTTEKMGARQRRRGKQDDWKIRKGDMERGIEEMETRIEDEIKSGIEDEIESGIGHEIESGIGDEIESGIGDEMERRIGDEMESGIEEIERIEKDEIERGRG</sequence>
<dbReference type="AlphaFoldDB" id="A0AAE1TZN0"/>
<keyword evidence="2" id="KW-0732">Signal</keyword>
<evidence type="ECO:0000313" key="3">
    <source>
        <dbReference type="EMBL" id="KAK4300935.1"/>
    </source>
</evidence>
<feature type="region of interest" description="Disordered" evidence="1">
    <location>
        <begin position="82"/>
        <end position="132"/>
    </location>
</feature>
<feature type="region of interest" description="Disordered" evidence="1">
    <location>
        <begin position="14"/>
        <end position="49"/>
    </location>
</feature>
<feature type="chain" id="PRO_5041960372" evidence="2">
    <location>
        <begin position="22"/>
        <end position="132"/>
    </location>
</feature>
<dbReference type="Proteomes" id="UP001292094">
    <property type="component" value="Unassembled WGS sequence"/>
</dbReference>
<proteinExistence type="predicted"/>
<name>A0AAE1TZN0_9EUCA</name>
<evidence type="ECO:0000256" key="2">
    <source>
        <dbReference type="SAM" id="SignalP"/>
    </source>
</evidence>
<organism evidence="3 4">
    <name type="scientific">Petrolisthes manimaculis</name>
    <dbReference type="NCBI Taxonomy" id="1843537"/>
    <lineage>
        <taxon>Eukaryota</taxon>
        <taxon>Metazoa</taxon>
        <taxon>Ecdysozoa</taxon>
        <taxon>Arthropoda</taxon>
        <taxon>Crustacea</taxon>
        <taxon>Multicrustacea</taxon>
        <taxon>Malacostraca</taxon>
        <taxon>Eumalacostraca</taxon>
        <taxon>Eucarida</taxon>
        <taxon>Decapoda</taxon>
        <taxon>Pleocyemata</taxon>
        <taxon>Anomura</taxon>
        <taxon>Galatheoidea</taxon>
        <taxon>Porcellanidae</taxon>
        <taxon>Petrolisthes</taxon>
    </lineage>
</organism>
<feature type="compositionally biased region" description="Acidic residues" evidence="1">
    <location>
        <begin position="92"/>
        <end position="102"/>
    </location>
</feature>
<keyword evidence="4" id="KW-1185">Reference proteome</keyword>
<protein>
    <submittedName>
        <fullName evidence="3">Uncharacterized protein</fullName>
    </submittedName>
</protein>
<gene>
    <name evidence="3" type="ORF">Pmani_026893</name>
</gene>
<evidence type="ECO:0000256" key="1">
    <source>
        <dbReference type="SAM" id="MobiDB-lite"/>
    </source>
</evidence>
<reference evidence="3" key="1">
    <citation type="submission" date="2023-11" db="EMBL/GenBank/DDBJ databases">
        <title>Genome assemblies of two species of porcelain crab, Petrolisthes cinctipes and Petrolisthes manimaculis (Anomura: Porcellanidae).</title>
        <authorList>
            <person name="Angst P."/>
        </authorList>
    </citation>
    <scope>NUCLEOTIDE SEQUENCE</scope>
    <source>
        <strain evidence="3">PB745_02</strain>
        <tissue evidence="3">Gill</tissue>
    </source>
</reference>